<feature type="transmembrane region" description="Helical" evidence="1">
    <location>
        <begin position="12"/>
        <end position="33"/>
    </location>
</feature>
<proteinExistence type="predicted"/>
<keyword evidence="1" id="KW-0472">Membrane</keyword>
<dbReference type="RefSeq" id="WP_087435254.1">
    <property type="nucleotide sequence ID" value="NZ_JAMDLV010000023.1"/>
</dbReference>
<name>A0ABT4E4D6_9BACL</name>
<dbReference type="EMBL" id="JAMDLW010000064">
    <property type="protein sequence ID" value="MCY9523368.1"/>
    <property type="molecule type" value="Genomic_DNA"/>
</dbReference>
<gene>
    <name evidence="2" type="ORF">M5X09_27595</name>
</gene>
<reference evidence="2 3" key="1">
    <citation type="submission" date="2022-05" db="EMBL/GenBank/DDBJ databases">
        <title>Genome Sequencing of Bee-Associated Microbes.</title>
        <authorList>
            <person name="Dunlap C."/>
        </authorList>
    </citation>
    <scope>NUCLEOTIDE SEQUENCE [LARGE SCALE GENOMIC DNA]</scope>
    <source>
        <strain evidence="2 3">NRRL NRS-1438</strain>
    </source>
</reference>
<evidence type="ECO:0000256" key="1">
    <source>
        <dbReference type="SAM" id="Phobius"/>
    </source>
</evidence>
<keyword evidence="3" id="KW-1185">Reference proteome</keyword>
<keyword evidence="1" id="KW-1133">Transmembrane helix</keyword>
<dbReference type="Proteomes" id="UP001207626">
    <property type="component" value="Unassembled WGS sequence"/>
</dbReference>
<evidence type="ECO:0000313" key="3">
    <source>
        <dbReference type="Proteomes" id="UP001207626"/>
    </source>
</evidence>
<accession>A0ABT4E4D6</accession>
<protein>
    <submittedName>
        <fullName evidence="2">Uncharacterized protein</fullName>
    </submittedName>
</protein>
<keyword evidence="1" id="KW-0812">Transmembrane</keyword>
<comment type="caution">
    <text evidence="2">The sequence shown here is derived from an EMBL/GenBank/DDBJ whole genome shotgun (WGS) entry which is preliminary data.</text>
</comment>
<evidence type="ECO:0000313" key="2">
    <source>
        <dbReference type="EMBL" id="MCY9523368.1"/>
    </source>
</evidence>
<sequence length="133" mass="14757">MQRVYYRRQVVAARFVVSLLVVAGIAALTYAAFTVAMPASVRFGALAAAMIGYGYFGSSMACLFITLLRPDNALFYYDETSLWNGRDWKIGWDEVSGIATDGARVGILFRPIFPKFSLQLTDGSQLKIIRITQ</sequence>
<feature type="transmembrane region" description="Helical" evidence="1">
    <location>
        <begin position="45"/>
        <end position="68"/>
    </location>
</feature>
<organism evidence="2 3">
    <name type="scientific">Paenibacillus apiarius</name>
    <dbReference type="NCBI Taxonomy" id="46240"/>
    <lineage>
        <taxon>Bacteria</taxon>
        <taxon>Bacillati</taxon>
        <taxon>Bacillota</taxon>
        <taxon>Bacilli</taxon>
        <taxon>Bacillales</taxon>
        <taxon>Paenibacillaceae</taxon>
        <taxon>Paenibacillus</taxon>
    </lineage>
</organism>